<dbReference type="SUPFAM" id="SSF55298">
    <property type="entry name" value="YjgF-like"/>
    <property type="match status" value="1"/>
</dbReference>
<dbReference type="Pfam" id="PF14588">
    <property type="entry name" value="YjgF_endoribonc"/>
    <property type="match status" value="1"/>
</dbReference>
<evidence type="ECO:0000259" key="1">
    <source>
        <dbReference type="Pfam" id="PF14588"/>
    </source>
</evidence>
<accession>A0A2G5K1W0</accession>
<name>A0A2G5K1W0_9RHOB</name>
<dbReference type="CDD" id="cd02199">
    <property type="entry name" value="YjgF_YER057c_UK114_like_1"/>
    <property type="match status" value="1"/>
</dbReference>
<dbReference type="Proteomes" id="UP000231516">
    <property type="component" value="Unassembled WGS sequence"/>
</dbReference>
<evidence type="ECO:0000313" key="2">
    <source>
        <dbReference type="EMBL" id="PIB22890.1"/>
    </source>
</evidence>
<keyword evidence="3" id="KW-1185">Reference proteome</keyword>
<gene>
    <name evidence="2" type="ORF">BFP76_10210</name>
</gene>
<dbReference type="Gene3D" id="3.30.1330.40">
    <property type="entry name" value="RutC-like"/>
    <property type="match status" value="1"/>
</dbReference>
<dbReference type="InterPro" id="IPR013813">
    <property type="entry name" value="Endoribo_LPSP/chorism_mut-like"/>
</dbReference>
<dbReference type="OrthoDB" id="9806350at2"/>
<sequence>MSGKYETRLAELGVVLPAAPAPAANYVPYVIVGDLVFISGQVAQDETGRICGKLGDDFTVEQGQAAAKTCAINLIAQLKSACDGDLDRLKRVVKLGGFVNSTPDFKEHPAVVNGASDFIGEVFGDIGAHARAAVGSSSLPLGVAVEIDGIFQIS</sequence>
<dbReference type="PANTHER" id="PTHR43760:SF1">
    <property type="entry name" value="ENDORIBONUCLEASE L-PSP_CHORISMATE MUTASE-LIKE DOMAIN-CONTAINING PROTEIN"/>
    <property type="match status" value="1"/>
</dbReference>
<dbReference type="PANTHER" id="PTHR43760">
    <property type="entry name" value="ENDORIBONUCLEASE-RELATED"/>
    <property type="match status" value="1"/>
</dbReference>
<protein>
    <recommendedName>
        <fullName evidence="1">Endoribonuclease L-PSP/chorismate mutase-like domain-containing protein</fullName>
    </recommendedName>
</protein>
<dbReference type="EMBL" id="MDGM01000015">
    <property type="protein sequence ID" value="PIB22890.1"/>
    <property type="molecule type" value="Genomic_DNA"/>
</dbReference>
<feature type="domain" description="Endoribonuclease L-PSP/chorismate mutase-like" evidence="1">
    <location>
        <begin position="6"/>
        <end position="142"/>
    </location>
</feature>
<reference evidence="2 3" key="1">
    <citation type="submission" date="2016-08" db="EMBL/GenBank/DDBJ databases">
        <title>Draft genome of Amylibacter sp. strain 4G11.</title>
        <authorList>
            <person name="Wong S.-K."/>
            <person name="Hamasaki K."/>
            <person name="Yoshizawa S."/>
        </authorList>
    </citation>
    <scope>NUCLEOTIDE SEQUENCE [LARGE SCALE GENOMIC DNA]</scope>
    <source>
        <strain evidence="2 3">4G11</strain>
    </source>
</reference>
<dbReference type="AlphaFoldDB" id="A0A2G5K1W0"/>
<dbReference type="InterPro" id="IPR035959">
    <property type="entry name" value="RutC-like_sf"/>
</dbReference>
<proteinExistence type="predicted"/>
<organism evidence="2 3">
    <name type="scientific">Paramylibacter kogurei</name>
    <dbReference type="NCBI Taxonomy" id="1889778"/>
    <lineage>
        <taxon>Bacteria</taxon>
        <taxon>Pseudomonadati</taxon>
        <taxon>Pseudomonadota</taxon>
        <taxon>Alphaproteobacteria</taxon>
        <taxon>Rhodobacterales</taxon>
        <taxon>Paracoccaceae</taxon>
        <taxon>Paramylibacter</taxon>
    </lineage>
</organism>
<dbReference type="RefSeq" id="WP_099594669.1">
    <property type="nucleotide sequence ID" value="NZ_MDGM01000015.1"/>
</dbReference>
<comment type="caution">
    <text evidence="2">The sequence shown here is derived from an EMBL/GenBank/DDBJ whole genome shotgun (WGS) entry which is preliminary data.</text>
</comment>
<evidence type="ECO:0000313" key="3">
    <source>
        <dbReference type="Proteomes" id="UP000231516"/>
    </source>
</evidence>